<keyword evidence="2" id="KW-0132">Cell division</keyword>
<feature type="region of interest" description="Disordered" evidence="1">
    <location>
        <begin position="41"/>
        <end position="99"/>
    </location>
</feature>
<feature type="non-terminal residue" evidence="2">
    <location>
        <position position="99"/>
    </location>
</feature>
<proteinExistence type="predicted"/>
<dbReference type="AlphaFoldDB" id="A0A6J4TAM9"/>
<protein>
    <submittedName>
        <fullName evidence="2">Cell division integral membrane protein, YggT and half-length relatives</fullName>
    </submittedName>
</protein>
<organism evidence="2">
    <name type="scientific">uncultured Sphingomonas sp</name>
    <dbReference type="NCBI Taxonomy" id="158754"/>
    <lineage>
        <taxon>Bacteria</taxon>
        <taxon>Pseudomonadati</taxon>
        <taxon>Pseudomonadota</taxon>
        <taxon>Alphaproteobacteria</taxon>
        <taxon>Sphingomonadales</taxon>
        <taxon>Sphingomonadaceae</taxon>
        <taxon>Sphingomonas</taxon>
        <taxon>environmental samples</taxon>
    </lineage>
</organism>
<name>A0A6J4TAM9_9SPHN</name>
<evidence type="ECO:0000313" key="2">
    <source>
        <dbReference type="EMBL" id="CAA9517559.1"/>
    </source>
</evidence>
<feature type="compositionally biased region" description="Low complexity" evidence="1">
    <location>
        <begin position="52"/>
        <end position="64"/>
    </location>
</feature>
<dbReference type="GO" id="GO:0051301">
    <property type="term" value="P:cell division"/>
    <property type="evidence" value="ECO:0007669"/>
    <property type="project" value="UniProtKB-KW"/>
</dbReference>
<feature type="non-terminal residue" evidence="2">
    <location>
        <position position="1"/>
    </location>
</feature>
<dbReference type="EMBL" id="CADCWA010000096">
    <property type="protein sequence ID" value="CAA9517559.1"/>
    <property type="molecule type" value="Genomic_DNA"/>
</dbReference>
<accession>A0A6J4TAM9</accession>
<feature type="compositionally biased region" description="Basic and acidic residues" evidence="1">
    <location>
        <begin position="71"/>
        <end position="83"/>
    </location>
</feature>
<keyword evidence="2" id="KW-0131">Cell cycle</keyword>
<sequence length="99" mass="10114">ASCPFRCAGPAAAGARLGHHCTGRAVLAGGVQRNQHLVGRRAALSRRDRPAARPALPADPQGPARLRRARPVADRAAAHHPDPAHAAGRPRGGPGLPGV</sequence>
<reference evidence="2" key="1">
    <citation type="submission" date="2020-02" db="EMBL/GenBank/DDBJ databases">
        <authorList>
            <person name="Meier V. D."/>
        </authorList>
    </citation>
    <scope>NUCLEOTIDE SEQUENCE</scope>
    <source>
        <strain evidence="2">AVDCRST_MAG31</strain>
    </source>
</reference>
<gene>
    <name evidence="2" type="ORF">AVDCRST_MAG31-1385</name>
</gene>
<feature type="compositionally biased region" description="Gly residues" evidence="1">
    <location>
        <begin position="90"/>
        <end position="99"/>
    </location>
</feature>
<evidence type="ECO:0000256" key="1">
    <source>
        <dbReference type="SAM" id="MobiDB-lite"/>
    </source>
</evidence>